<gene>
    <name evidence="1" type="ORF">Mal4_39650</name>
</gene>
<dbReference type="OrthoDB" id="284488at2"/>
<keyword evidence="2" id="KW-1185">Reference proteome</keyword>
<dbReference type="AlphaFoldDB" id="A0A517ZB11"/>
<organism evidence="1 2">
    <name type="scientific">Maioricimonas rarisocia</name>
    <dbReference type="NCBI Taxonomy" id="2528026"/>
    <lineage>
        <taxon>Bacteria</taxon>
        <taxon>Pseudomonadati</taxon>
        <taxon>Planctomycetota</taxon>
        <taxon>Planctomycetia</taxon>
        <taxon>Planctomycetales</taxon>
        <taxon>Planctomycetaceae</taxon>
        <taxon>Maioricimonas</taxon>
    </lineage>
</organism>
<evidence type="ECO:0000313" key="1">
    <source>
        <dbReference type="EMBL" id="QDU39619.1"/>
    </source>
</evidence>
<dbReference type="KEGG" id="mri:Mal4_39650"/>
<proteinExistence type="predicted"/>
<name>A0A517ZB11_9PLAN</name>
<accession>A0A517ZB11</accession>
<sequence length="155" mass="17575">MTDAARTALQQLQQELDTGAEPQGSLRALIRSLLDAPAIGIDLDGCIDEAPEWFRTLSYVWPGNVYVITYRRDGEKARRDVAHFGVRCDEVILVDRFDAKATVIADRNISVYFDDQDEMLLHVPEGVTVLKIRNGGNFDFDERKWLFSDVTGRQI</sequence>
<dbReference type="Proteomes" id="UP000320496">
    <property type="component" value="Chromosome"/>
</dbReference>
<dbReference type="RefSeq" id="WP_145370785.1">
    <property type="nucleotide sequence ID" value="NZ_CP036275.1"/>
</dbReference>
<reference evidence="1 2" key="1">
    <citation type="submission" date="2019-02" db="EMBL/GenBank/DDBJ databases">
        <title>Deep-cultivation of Planctomycetes and their phenomic and genomic characterization uncovers novel biology.</title>
        <authorList>
            <person name="Wiegand S."/>
            <person name="Jogler M."/>
            <person name="Boedeker C."/>
            <person name="Pinto D."/>
            <person name="Vollmers J."/>
            <person name="Rivas-Marin E."/>
            <person name="Kohn T."/>
            <person name="Peeters S.H."/>
            <person name="Heuer A."/>
            <person name="Rast P."/>
            <person name="Oberbeckmann S."/>
            <person name="Bunk B."/>
            <person name="Jeske O."/>
            <person name="Meyerdierks A."/>
            <person name="Storesund J.E."/>
            <person name="Kallscheuer N."/>
            <person name="Luecker S."/>
            <person name="Lage O.M."/>
            <person name="Pohl T."/>
            <person name="Merkel B.J."/>
            <person name="Hornburger P."/>
            <person name="Mueller R.-W."/>
            <person name="Bruemmer F."/>
            <person name="Labrenz M."/>
            <person name="Spormann A.M."/>
            <person name="Op den Camp H."/>
            <person name="Overmann J."/>
            <person name="Amann R."/>
            <person name="Jetten M.S.M."/>
            <person name="Mascher T."/>
            <person name="Medema M.H."/>
            <person name="Devos D.P."/>
            <person name="Kaster A.-K."/>
            <person name="Ovreas L."/>
            <person name="Rohde M."/>
            <person name="Galperin M.Y."/>
            <person name="Jogler C."/>
        </authorList>
    </citation>
    <scope>NUCLEOTIDE SEQUENCE [LARGE SCALE GENOMIC DNA]</scope>
    <source>
        <strain evidence="1 2">Mal4</strain>
    </source>
</reference>
<protein>
    <submittedName>
        <fullName evidence="1">Uncharacterized protein</fullName>
    </submittedName>
</protein>
<evidence type="ECO:0000313" key="2">
    <source>
        <dbReference type="Proteomes" id="UP000320496"/>
    </source>
</evidence>
<dbReference type="EMBL" id="CP036275">
    <property type="protein sequence ID" value="QDU39619.1"/>
    <property type="molecule type" value="Genomic_DNA"/>
</dbReference>